<keyword evidence="10" id="KW-1185">Reference proteome</keyword>
<dbReference type="PATRIC" id="fig|582515.4.peg.2823"/>
<name>U5DH70_9CHRO</name>
<feature type="domain" description="Metallo-beta-lactamase" evidence="8">
    <location>
        <begin position="11"/>
        <end position="175"/>
    </location>
</feature>
<feature type="binding site" evidence="7">
    <location>
        <position position="175"/>
    </location>
    <ligand>
        <name>Zn(2+)</name>
        <dbReference type="ChEBI" id="CHEBI:29105"/>
        <label>2</label>
    </ligand>
</feature>
<feature type="binding site" evidence="7">
    <location>
        <position position="54"/>
    </location>
    <ligand>
        <name>Zn(2+)</name>
        <dbReference type="ChEBI" id="CHEBI:29105"/>
        <label>1</label>
    </ligand>
</feature>
<evidence type="ECO:0000256" key="2">
    <source>
        <dbReference type="ARBA" id="ARBA00004963"/>
    </source>
</evidence>
<evidence type="ECO:0000256" key="3">
    <source>
        <dbReference type="ARBA" id="ARBA00006759"/>
    </source>
</evidence>
<dbReference type="Pfam" id="PF00753">
    <property type="entry name" value="Lactamase_B"/>
    <property type="match status" value="1"/>
</dbReference>
<proteinExistence type="inferred from homology"/>
<evidence type="ECO:0000256" key="1">
    <source>
        <dbReference type="ARBA" id="ARBA00001623"/>
    </source>
</evidence>
<dbReference type="GO" id="GO:0046872">
    <property type="term" value="F:metal ion binding"/>
    <property type="evidence" value="ECO:0007669"/>
    <property type="project" value="UniProtKB-KW"/>
</dbReference>
<dbReference type="InterPro" id="IPR035680">
    <property type="entry name" value="Clx_II_MBL"/>
</dbReference>
<dbReference type="STRING" id="582515.KR51_00025050"/>
<dbReference type="HAMAP" id="MF_01374">
    <property type="entry name" value="Glyoxalase_2"/>
    <property type="match status" value="1"/>
</dbReference>
<reference evidence="9 10" key="1">
    <citation type="submission" date="2013-05" db="EMBL/GenBank/DDBJ databases">
        <title>Draft genome sequence of Rubidibacter lacunae KORDI 51-2.</title>
        <authorList>
            <person name="Choi D.H."/>
            <person name="Noh J.H."/>
            <person name="Kwon K.-K."/>
            <person name="Lee J.-H."/>
            <person name="Ryu J.-Y."/>
        </authorList>
    </citation>
    <scope>NUCLEOTIDE SEQUENCE [LARGE SCALE GENOMIC DNA]</scope>
    <source>
        <strain evidence="9 10">KORDI 51-2</strain>
    </source>
</reference>
<evidence type="ECO:0000259" key="8">
    <source>
        <dbReference type="SMART" id="SM00849"/>
    </source>
</evidence>
<dbReference type="Proteomes" id="UP000016960">
    <property type="component" value="Unassembled WGS sequence"/>
</dbReference>
<dbReference type="GO" id="GO:0004416">
    <property type="term" value="F:hydroxyacylglutathione hydrolase activity"/>
    <property type="evidence" value="ECO:0007669"/>
    <property type="project" value="UniProtKB-UniRule"/>
</dbReference>
<dbReference type="Pfam" id="PF16123">
    <property type="entry name" value="HAGH_C"/>
    <property type="match status" value="1"/>
</dbReference>
<evidence type="ECO:0000256" key="4">
    <source>
        <dbReference type="ARBA" id="ARBA00022723"/>
    </source>
</evidence>
<dbReference type="FunCoup" id="U5DH70">
    <property type="interactions" value="248"/>
</dbReference>
<gene>
    <name evidence="7" type="primary">gloB</name>
    <name evidence="9" type="ORF">KR51_00025050</name>
</gene>
<keyword evidence="4 7" id="KW-0479">Metal-binding</keyword>
<dbReference type="EMBL" id="ASSJ01000062">
    <property type="protein sequence ID" value="ERN40946.1"/>
    <property type="molecule type" value="Genomic_DNA"/>
</dbReference>
<keyword evidence="6 7" id="KW-0862">Zinc</keyword>
<protein>
    <recommendedName>
        <fullName evidence="7">Hydroxyacylglutathione hydrolase</fullName>
        <ecNumber evidence="7">3.1.2.6</ecNumber>
    </recommendedName>
    <alternativeName>
        <fullName evidence="7">Glyoxalase II</fullName>
        <shortName evidence="7">Glx II</shortName>
    </alternativeName>
</protein>
<dbReference type="eggNOG" id="COG0491">
    <property type="taxonomic scope" value="Bacteria"/>
</dbReference>
<dbReference type="GO" id="GO:0019243">
    <property type="term" value="P:methylglyoxal catabolic process to D-lactate via S-lactoyl-glutathione"/>
    <property type="evidence" value="ECO:0007669"/>
    <property type="project" value="UniProtKB-UniRule"/>
</dbReference>
<feature type="binding site" evidence="7">
    <location>
        <position position="56"/>
    </location>
    <ligand>
        <name>Zn(2+)</name>
        <dbReference type="ChEBI" id="CHEBI:29105"/>
        <label>1</label>
    </ligand>
</feature>
<dbReference type="OrthoDB" id="9802897at2"/>
<dbReference type="InterPro" id="IPR032282">
    <property type="entry name" value="HAGH_C"/>
</dbReference>
<comment type="similarity">
    <text evidence="3 7">Belongs to the metallo-beta-lactamase superfamily. Glyoxalase II family.</text>
</comment>
<dbReference type="EC" id="3.1.2.6" evidence="7"/>
<feature type="binding site" evidence="7">
    <location>
        <position position="137"/>
    </location>
    <ligand>
        <name>Zn(2+)</name>
        <dbReference type="ChEBI" id="CHEBI:29105"/>
        <label>1</label>
    </ligand>
</feature>
<feature type="binding site" evidence="7">
    <location>
        <position position="113"/>
    </location>
    <ligand>
        <name>Zn(2+)</name>
        <dbReference type="ChEBI" id="CHEBI:29105"/>
        <label>1</label>
    </ligand>
</feature>
<comment type="function">
    <text evidence="7">Thiolesterase that catalyzes the hydrolysis of S-D-lactoyl-glutathione to form glutathione and D-lactic acid.</text>
</comment>
<comment type="catalytic activity">
    <reaction evidence="1 7">
        <text>an S-(2-hydroxyacyl)glutathione + H2O = a 2-hydroxy carboxylate + glutathione + H(+)</text>
        <dbReference type="Rhea" id="RHEA:21864"/>
        <dbReference type="ChEBI" id="CHEBI:15377"/>
        <dbReference type="ChEBI" id="CHEBI:15378"/>
        <dbReference type="ChEBI" id="CHEBI:57925"/>
        <dbReference type="ChEBI" id="CHEBI:58896"/>
        <dbReference type="ChEBI" id="CHEBI:71261"/>
        <dbReference type="EC" id="3.1.2.6"/>
    </reaction>
</comment>
<sequence>MQIERLPVRTDNYIFVLCDAASGSAAVVDPAEAQSVLRCLQARELKLVAIFITHHHHDHIGGNLELLASFPHATVYAGAEDRDRVPGQSVFLHGGDRVEFAGRAGEVLFVPGHTRAHIAYYFPPSTPSEPGELFVGDTIFAGGCGRLSEGTPAQMLASLQQLRSLPDATRVWCAHEYTLKNLCFALTVDGENPILQQRFADVQRARTRGEATVPSVLGIERRTNPFLRWDEPALQAAMQTKDPIRVFARLRGRRDLF</sequence>
<dbReference type="RefSeq" id="WP_022607807.1">
    <property type="nucleotide sequence ID" value="NZ_ASSJ01000062.1"/>
</dbReference>
<dbReference type="CDD" id="cd07723">
    <property type="entry name" value="hydroxyacylglutathione_hydrolase_MBL-fold"/>
    <property type="match status" value="1"/>
</dbReference>
<comment type="pathway">
    <text evidence="2 7">Secondary metabolite metabolism; methylglyoxal degradation; (R)-lactate from methylglyoxal: step 2/2.</text>
</comment>
<dbReference type="PIRSF" id="PIRSF005457">
    <property type="entry name" value="Glx"/>
    <property type="match status" value="1"/>
</dbReference>
<dbReference type="PANTHER" id="PTHR43705:SF1">
    <property type="entry name" value="HYDROXYACYLGLUTATHIONE HYDROLASE GLOB"/>
    <property type="match status" value="1"/>
</dbReference>
<dbReference type="InterPro" id="IPR050110">
    <property type="entry name" value="Glyoxalase_II_hydrolase"/>
</dbReference>
<comment type="subunit">
    <text evidence="7">Monomer.</text>
</comment>
<keyword evidence="5 7" id="KW-0378">Hydrolase</keyword>
<dbReference type="InterPro" id="IPR036866">
    <property type="entry name" value="RibonucZ/Hydroxyglut_hydro"/>
</dbReference>
<dbReference type="Gene3D" id="3.60.15.10">
    <property type="entry name" value="Ribonuclease Z/Hydroxyacylglutathione hydrolase-like"/>
    <property type="match status" value="1"/>
</dbReference>
<dbReference type="PANTHER" id="PTHR43705">
    <property type="entry name" value="HYDROXYACYLGLUTATHIONE HYDROLASE"/>
    <property type="match status" value="1"/>
</dbReference>
<comment type="cofactor">
    <cofactor evidence="7">
        <name>Zn(2+)</name>
        <dbReference type="ChEBI" id="CHEBI:29105"/>
    </cofactor>
    <text evidence="7">Binds 2 Zn(2+) ions per subunit.</text>
</comment>
<dbReference type="InterPro" id="IPR001279">
    <property type="entry name" value="Metallo-B-lactamas"/>
</dbReference>
<evidence type="ECO:0000313" key="9">
    <source>
        <dbReference type="EMBL" id="ERN40946.1"/>
    </source>
</evidence>
<dbReference type="AlphaFoldDB" id="U5DH70"/>
<evidence type="ECO:0000256" key="6">
    <source>
        <dbReference type="ARBA" id="ARBA00022833"/>
    </source>
</evidence>
<dbReference type="NCBIfam" id="TIGR03413">
    <property type="entry name" value="GSH_gloB"/>
    <property type="match status" value="1"/>
</dbReference>
<comment type="caution">
    <text evidence="9">The sequence shown here is derived from an EMBL/GenBank/DDBJ whole genome shotgun (WGS) entry which is preliminary data.</text>
</comment>
<evidence type="ECO:0000256" key="7">
    <source>
        <dbReference type="HAMAP-Rule" id="MF_01374"/>
    </source>
</evidence>
<dbReference type="SMART" id="SM00849">
    <property type="entry name" value="Lactamase_B"/>
    <property type="match status" value="1"/>
</dbReference>
<dbReference type="InParanoid" id="U5DH70"/>
<dbReference type="SUPFAM" id="SSF56281">
    <property type="entry name" value="Metallo-hydrolase/oxidoreductase"/>
    <property type="match status" value="1"/>
</dbReference>
<organism evidence="9 10">
    <name type="scientific">Rubidibacter lacunae KORDI 51-2</name>
    <dbReference type="NCBI Taxonomy" id="582515"/>
    <lineage>
        <taxon>Bacteria</taxon>
        <taxon>Bacillati</taxon>
        <taxon>Cyanobacteriota</taxon>
        <taxon>Cyanophyceae</taxon>
        <taxon>Oscillatoriophycideae</taxon>
        <taxon>Chroococcales</taxon>
        <taxon>Aphanothecaceae</taxon>
        <taxon>Rubidibacter</taxon>
    </lineage>
</organism>
<feature type="binding site" evidence="7">
    <location>
        <position position="59"/>
    </location>
    <ligand>
        <name>Zn(2+)</name>
        <dbReference type="ChEBI" id="CHEBI:29105"/>
        <label>2</label>
    </ligand>
</feature>
<evidence type="ECO:0000313" key="10">
    <source>
        <dbReference type="Proteomes" id="UP000016960"/>
    </source>
</evidence>
<feature type="binding site" evidence="7">
    <location>
        <position position="58"/>
    </location>
    <ligand>
        <name>Zn(2+)</name>
        <dbReference type="ChEBI" id="CHEBI:29105"/>
        <label>2</label>
    </ligand>
</feature>
<accession>U5DH70</accession>
<evidence type="ECO:0000256" key="5">
    <source>
        <dbReference type="ARBA" id="ARBA00022801"/>
    </source>
</evidence>
<dbReference type="UniPathway" id="UPA00619">
    <property type="reaction ID" value="UER00676"/>
</dbReference>
<dbReference type="InterPro" id="IPR017782">
    <property type="entry name" value="Hydroxyacylglutathione_Hdrlase"/>
</dbReference>
<feature type="binding site" evidence="7">
    <location>
        <position position="137"/>
    </location>
    <ligand>
        <name>Zn(2+)</name>
        <dbReference type="ChEBI" id="CHEBI:29105"/>
        <label>2</label>
    </ligand>
</feature>